<dbReference type="Proteomes" id="UP000824469">
    <property type="component" value="Unassembled WGS sequence"/>
</dbReference>
<feature type="region of interest" description="Disordered" evidence="1">
    <location>
        <begin position="34"/>
        <end position="54"/>
    </location>
</feature>
<proteinExistence type="predicted"/>
<reference evidence="2 3" key="1">
    <citation type="journal article" date="2021" name="Nat. Plants">
        <title>The Taxus genome provides insights into paclitaxel biosynthesis.</title>
        <authorList>
            <person name="Xiong X."/>
            <person name="Gou J."/>
            <person name="Liao Q."/>
            <person name="Li Y."/>
            <person name="Zhou Q."/>
            <person name="Bi G."/>
            <person name="Li C."/>
            <person name="Du R."/>
            <person name="Wang X."/>
            <person name="Sun T."/>
            <person name="Guo L."/>
            <person name="Liang H."/>
            <person name="Lu P."/>
            <person name="Wu Y."/>
            <person name="Zhang Z."/>
            <person name="Ro D.K."/>
            <person name="Shang Y."/>
            <person name="Huang S."/>
            <person name="Yan J."/>
        </authorList>
    </citation>
    <scope>NUCLEOTIDE SEQUENCE [LARGE SCALE GENOMIC DNA]</scope>
    <source>
        <strain evidence="2">Ta-2019</strain>
    </source>
</reference>
<organism evidence="2 3">
    <name type="scientific">Taxus chinensis</name>
    <name type="common">Chinese yew</name>
    <name type="synonym">Taxus wallichiana var. chinensis</name>
    <dbReference type="NCBI Taxonomy" id="29808"/>
    <lineage>
        <taxon>Eukaryota</taxon>
        <taxon>Viridiplantae</taxon>
        <taxon>Streptophyta</taxon>
        <taxon>Embryophyta</taxon>
        <taxon>Tracheophyta</taxon>
        <taxon>Spermatophyta</taxon>
        <taxon>Pinopsida</taxon>
        <taxon>Pinidae</taxon>
        <taxon>Conifers II</taxon>
        <taxon>Cupressales</taxon>
        <taxon>Taxaceae</taxon>
        <taxon>Taxus</taxon>
    </lineage>
</organism>
<name>A0AA38LL97_TAXCH</name>
<accession>A0AA38LL97</accession>
<feature type="non-terminal residue" evidence="2">
    <location>
        <position position="54"/>
    </location>
</feature>
<keyword evidence="3" id="KW-1185">Reference proteome</keyword>
<dbReference type="AlphaFoldDB" id="A0AA38LL97"/>
<evidence type="ECO:0000313" key="2">
    <source>
        <dbReference type="EMBL" id="KAH9325372.1"/>
    </source>
</evidence>
<evidence type="ECO:0000256" key="1">
    <source>
        <dbReference type="SAM" id="MobiDB-lite"/>
    </source>
</evidence>
<evidence type="ECO:0000313" key="3">
    <source>
        <dbReference type="Proteomes" id="UP000824469"/>
    </source>
</evidence>
<feature type="compositionally biased region" description="Gly residues" evidence="1">
    <location>
        <begin position="37"/>
        <end position="54"/>
    </location>
</feature>
<comment type="caution">
    <text evidence="2">The sequence shown here is derived from an EMBL/GenBank/DDBJ whole genome shotgun (WGS) entry which is preliminary data.</text>
</comment>
<protein>
    <submittedName>
        <fullName evidence="2">Uncharacterized protein</fullName>
    </submittedName>
</protein>
<sequence length="54" mass="5870">MCNLGQRWVDEWSSHTCDQVLIKAACEVGEIRQTDQGGEGWGRGGCRMSGELGA</sequence>
<gene>
    <name evidence="2" type="ORF">KI387_005550</name>
</gene>
<dbReference type="EMBL" id="JAHRHJ020000002">
    <property type="protein sequence ID" value="KAH9325372.1"/>
    <property type="molecule type" value="Genomic_DNA"/>
</dbReference>